<evidence type="ECO:0000313" key="1">
    <source>
        <dbReference type="EMBL" id="GLQ87256.1"/>
    </source>
</evidence>
<dbReference type="Proteomes" id="UP001156627">
    <property type="component" value="Unassembled WGS sequence"/>
</dbReference>
<gene>
    <name evidence="1" type="ORF">GCM10007898_08220</name>
</gene>
<proteinExistence type="predicted"/>
<name>A0ABQ5X7W8_9GAMM</name>
<reference evidence="2" key="1">
    <citation type="journal article" date="2019" name="Int. J. Syst. Evol. Microbiol.">
        <title>The Global Catalogue of Microorganisms (GCM) 10K type strain sequencing project: providing services to taxonomists for standard genome sequencing and annotation.</title>
        <authorList>
            <consortium name="The Broad Institute Genomics Platform"/>
            <consortium name="The Broad Institute Genome Sequencing Center for Infectious Disease"/>
            <person name="Wu L."/>
            <person name="Ma J."/>
        </authorList>
    </citation>
    <scope>NUCLEOTIDE SEQUENCE [LARGE SCALE GENOMIC DNA]</scope>
    <source>
        <strain evidence="2">NBRC 111981</strain>
    </source>
</reference>
<evidence type="ECO:0008006" key="3">
    <source>
        <dbReference type="Google" id="ProtNLM"/>
    </source>
</evidence>
<organism evidence="1 2">
    <name type="scientific">Dyella flagellata</name>
    <dbReference type="NCBI Taxonomy" id="1867833"/>
    <lineage>
        <taxon>Bacteria</taxon>
        <taxon>Pseudomonadati</taxon>
        <taxon>Pseudomonadota</taxon>
        <taxon>Gammaproteobacteria</taxon>
        <taxon>Lysobacterales</taxon>
        <taxon>Rhodanobacteraceae</taxon>
        <taxon>Dyella</taxon>
    </lineage>
</organism>
<dbReference type="RefSeq" id="WP_284330681.1">
    <property type="nucleotide sequence ID" value="NZ_BSOA01000003.1"/>
</dbReference>
<evidence type="ECO:0000313" key="2">
    <source>
        <dbReference type="Proteomes" id="UP001156627"/>
    </source>
</evidence>
<accession>A0ABQ5X7W8</accession>
<dbReference type="EMBL" id="BSOA01000003">
    <property type="protein sequence ID" value="GLQ87256.1"/>
    <property type="molecule type" value="Genomic_DNA"/>
</dbReference>
<keyword evidence="2" id="KW-1185">Reference proteome</keyword>
<comment type="caution">
    <text evidence="1">The sequence shown here is derived from an EMBL/GenBank/DDBJ whole genome shotgun (WGS) entry which is preliminary data.</text>
</comment>
<protein>
    <recommendedName>
        <fullName evidence="3">Transposase</fullName>
    </recommendedName>
</protein>
<sequence>MQPTHNKLKRRAIFEALREMVIPVTSIPVDPYHPVPFALACQRMGHARSTSYAILKAQRKADQERVQLQRPRFPEPHMRGNSNYIYEYQINQYNRDYAAFSLGTTAASNVANGLNLPLTEEISRGR</sequence>